<dbReference type="EMBL" id="CAEQ01001795">
    <property type="protein sequence ID" value="CCD15143.1"/>
    <property type="molecule type" value="Genomic_DNA"/>
</dbReference>
<reference evidence="3" key="1">
    <citation type="submission" date="2011-07" db="EMBL/GenBank/DDBJ databases">
        <title>Divergent evolution of antigenic variation in African trypanosomes.</title>
        <authorList>
            <person name="Jackson A.P."/>
            <person name="Berry A."/>
            <person name="Allison H.C."/>
            <person name="Burton P."/>
            <person name="Anderson J."/>
            <person name="Aslett M."/>
            <person name="Brown R."/>
            <person name="Corton N."/>
            <person name="Harris D."/>
            <person name="Hauser H."/>
            <person name="Gamble J."/>
            <person name="Gilderthorp R."/>
            <person name="McQuillan J."/>
            <person name="Quail M.A."/>
            <person name="Sanders M."/>
            <person name="Van Tonder A."/>
            <person name="Ginger M.L."/>
            <person name="Donelson J.E."/>
            <person name="Field M.C."/>
            <person name="Barry J.D."/>
            <person name="Berriman M."/>
            <person name="Hertz-Fowler C."/>
        </authorList>
    </citation>
    <scope>NUCLEOTIDE SEQUENCE [LARGE SCALE GENOMIC DNA]</scope>
    <source>
        <strain evidence="3">IL3000</strain>
    </source>
</reference>
<dbReference type="VEuPathDB" id="TriTrypDB:TcIL3000_0_57030"/>
<evidence type="ECO:0000313" key="3">
    <source>
        <dbReference type="Proteomes" id="UP000000702"/>
    </source>
</evidence>
<proteinExistence type="predicted"/>
<name>F9WCZ5_TRYCI</name>
<sequence length="155" mass="17402">MNECATDEQQEGEGSNTEKAESESGEDFDASWGPSPTQGPDSDSGGPSATLEGPDSLTEISGEVLESLFGGNEPLRQAKDQAANFFQTLREESTLQWLVPERHNDFPRGFQDESFVETYLHSLRSYRLRRPHELDHPKTQKSSLQEREIVPEHHT</sequence>
<gene>
    <name evidence="2" type="ORF">TCIL3000_0_57030</name>
</gene>
<evidence type="ECO:0000256" key="1">
    <source>
        <dbReference type="SAM" id="MobiDB-lite"/>
    </source>
</evidence>
<protein>
    <submittedName>
        <fullName evidence="2">WGS project CAEQ00000000 data, annotated contig 2298</fullName>
    </submittedName>
</protein>
<feature type="region of interest" description="Disordered" evidence="1">
    <location>
        <begin position="1"/>
        <end position="61"/>
    </location>
</feature>
<accession>F9WCZ5</accession>
<comment type="caution">
    <text evidence="2">The sequence shown here is derived from an EMBL/GenBank/DDBJ whole genome shotgun (WGS) entry which is preliminary data.</text>
</comment>
<feature type="compositionally biased region" description="Polar residues" evidence="1">
    <location>
        <begin position="34"/>
        <end position="47"/>
    </location>
</feature>
<organism evidence="2 3">
    <name type="scientific">Trypanosoma congolense (strain IL3000)</name>
    <dbReference type="NCBI Taxonomy" id="1068625"/>
    <lineage>
        <taxon>Eukaryota</taxon>
        <taxon>Discoba</taxon>
        <taxon>Euglenozoa</taxon>
        <taxon>Kinetoplastea</taxon>
        <taxon>Metakinetoplastina</taxon>
        <taxon>Trypanosomatida</taxon>
        <taxon>Trypanosomatidae</taxon>
        <taxon>Trypanosoma</taxon>
        <taxon>Nannomonas</taxon>
    </lineage>
</organism>
<reference evidence="2 3" key="2">
    <citation type="journal article" date="2012" name="Proc. Natl. Acad. Sci. U.S.A.">
        <title>Antigenic diversity is generated by distinct evolutionary mechanisms in African trypanosome species.</title>
        <authorList>
            <person name="Jackson A.P."/>
            <person name="Berry A."/>
            <person name="Aslett M."/>
            <person name="Allison H.C."/>
            <person name="Burton P."/>
            <person name="Vavrova-Anderson J."/>
            <person name="Brown R."/>
            <person name="Browne H."/>
            <person name="Corton N."/>
            <person name="Hauser H."/>
            <person name="Gamble J."/>
            <person name="Gilderthorp R."/>
            <person name="Marcello L."/>
            <person name="McQuillan J."/>
            <person name="Otto T.D."/>
            <person name="Quail M.A."/>
            <person name="Sanders M.J."/>
            <person name="van Tonder A."/>
            <person name="Ginger M.L."/>
            <person name="Field M.C."/>
            <person name="Barry J.D."/>
            <person name="Hertz-Fowler C."/>
            <person name="Berriman M."/>
        </authorList>
    </citation>
    <scope>NUCLEOTIDE SEQUENCE [LARGE SCALE GENOMIC DNA]</scope>
    <source>
        <strain evidence="2 3">IL3000</strain>
    </source>
</reference>
<dbReference type="AlphaFoldDB" id="F9WCZ5"/>
<keyword evidence="3" id="KW-1185">Reference proteome</keyword>
<dbReference type="Proteomes" id="UP000000702">
    <property type="component" value="Unassembled WGS sequence"/>
</dbReference>
<feature type="region of interest" description="Disordered" evidence="1">
    <location>
        <begin position="129"/>
        <end position="155"/>
    </location>
</feature>
<feature type="compositionally biased region" description="Acidic residues" evidence="1">
    <location>
        <begin position="1"/>
        <end position="11"/>
    </location>
</feature>
<feature type="compositionally biased region" description="Basic and acidic residues" evidence="1">
    <location>
        <begin position="131"/>
        <end position="155"/>
    </location>
</feature>
<evidence type="ECO:0000313" key="2">
    <source>
        <dbReference type="EMBL" id="CCD15143.1"/>
    </source>
</evidence>